<proteinExistence type="predicted"/>
<keyword evidence="2" id="KW-1185">Reference proteome</keyword>
<dbReference type="Proteomes" id="UP000318416">
    <property type="component" value="Unassembled WGS sequence"/>
</dbReference>
<name>A0A561EN93_9ACTN</name>
<comment type="caution">
    <text evidence="1">The sequence shown here is derived from an EMBL/GenBank/DDBJ whole genome shotgun (WGS) entry which is preliminary data.</text>
</comment>
<gene>
    <name evidence="1" type="ORF">FB465_2056</name>
</gene>
<evidence type="ECO:0000313" key="2">
    <source>
        <dbReference type="Proteomes" id="UP000318416"/>
    </source>
</evidence>
<dbReference type="AlphaFoldDB" id="A0A561EN93"/>
<protein>
    <submittedName>
        <fullName evidence="1">Uncharacterized protein</fullName>
    </submittedName>
</protein>
<organism evidence="1 2">
    <name type="scientific">Kitasatospora atroaurantiaca</name>
    <dbReference type="NCBI Taxonomy" id="285545"/>
    <lineage>
        <taxon>Bacteria</taxon>
        <taxon>Bacillati</taxon>
        <taxon>Actinomycetota</taxon>
        <taxon>Actinomycetes</taxon>
        <taxon>Kitasatosporales</taxon>
        <taxon>Streptomycetaceae</taxon>
        <taxon>Kitasatospora</taxon>
    </lineage>
</organism>
<dbReference type="RefSeq" id="WP_145789591.1">
    <property type="nucleotide sequence ID" value="NZ_BAAABR010000089.1"/>
</dbReference>
<accession>A0A561EN93</accession>
<dbReference type="EMBL" id="VIVR01000001">
    <property type="protein sequence ID" value="TWE17052.1"/>
    <property type="molecule type" value="Genomic_DNA"/>
</dbReference>
<sequence>MTDLDHLTAGPWHGLAIDITRAALAHPDGCPARCRVGRLFSLSGPGGLKALTADLPDGTYRVRWSHRGVDIQHPDGTNVVGARPTPPEPVALTDAEQQLLGDVADEALNAYQHAGQCGCDTWPQACASGGTYWPGLWDTGVWYSALPAILAAWAQLRPATGCPADSEKEND</sequence>
<evidence type="ECO:0000313" key="1">
    <source>
        <dbReference type="EMBL" id="TWE17052.1"/>
    </source>
</evidence>
<dbReference type="OrthoDB" id="4313848at2"/>
<reference evidence="1 2" key="1">
    <citation type="submission" date="2019-06" db="EMBL/GenBank/DDBJ databases">
        <title>Sequencing the genomes of 1000 actinobacteria strains.</title>
        <authorList>
            <person name="Klenk H.-P."/>
        </authorList>
    </citation>
    <scope>NUCLEOTIDE SEQUENCE [LARGE SCALE GENOMIC DNA]</scope>
    <source>
        <strain evidence="1 2">DSM 41649</strain>
    </source>
</reference>